<feature type="non-terminal residue" evidence="1">
    <location>
        <position position="1"/>
    </location>
</feature>
<gene>
    <name evidence="1" type="ORF">BCV71DRAFT_239887</name>
</gene>
<protein>
    <recommendedName>
        <fullName evidence="3">Reverse transcriptase domain-containing protein</fullName>
    </recommendedName>
</protein>
<dbReference type="Proteomes" id="UP000242381">
    <property type="component" value="Unassembled WGS sequence"/>
</dbReference>
<evidence type="ECO:0000313" key="1">
    <source>
        <dbReference type="EMBL" id="ORE12712.1"/>
    </source>
</evidence>
<accession>A0A1X0RL00</accession>
<evidence type="ECO:0008006" key="3">
    <source>
        <dbReference type="Google" id="ProtNLM"/>
    </source>
</evidence>
<dbReference type="AlphaFoldDB" id="A0A1X0RL00"/>
<proteinExistence type="predicted"/>
<sequence>HCLIAESGEMIASVYFQKSMLIKHKHSFIRLLLLSIETQIGNFQDEITEIESLKAERVWLEQIQYDDLPISVFIEEIIQHNQRLPKQSSPGGDDLPYEILNLLILCSLFHPIVHRVYNGTLQRSLFSSPWNEFIIALLSKKDDLSQLRNYLSIILVNTHTRAFTRIISSRFMKVCRRIINQHQLGFIHGCYIAENDMIIKSLWRMFIPLSTPTEQLMAVSIGITFVKFSKL</sequence>
<reference evidence="1 2" key="1">
    <citation type="journal article" date="2016" name="Proc. Natl. Acad. Sci. U.S.A.">
        <title>Lipid metabolic changes in an early divergent fungus govern the establishment of a mutualistic symbiosis with endobacteria.</title>
        <authorList>
            <person name="Lastovetsky O.A."/>
            <person name="Gaspar M.L."/>
            <person name="Mondo S.J."/>
            <person name="LaButti K.M."/>
            <person name="Sandor L."/>
            <person name="Grigoriev I.V."/>
            <person name="Henry S.A."/>
            <person name="Pawlowska T.E."/>
        </authorList>
    </citation>
    <scope>NUCLEOTIDE SEQUENCE [LARGE SCALE GENOMIC DNA]</scope>
    <source>
        <strain evidence="1 2">ATCC 11559</strain>
    </source>
</reference>
<organism evidence="1 2">
    <name type="scientific">Rhizopus microsporus</name>
    <dbReference type="NCBI Taxonomy" id="58291"/>
    <lineage>
        <taxon>Eukaryota</taxon>
        <taxon>Fungi</taxon>
        <taxon>Fungi incertae sedis</taxon>
        <taxon>Mucoromycota</taxon>
        <taxon>Mucoromycotina</taxon>
        <taxon>Mucoromycetes</taxon>
        <taxon>Mucorales</taxon>
        <taxon>Mucorineae</taxon>
        <taxon>Rhizopodaceae</taxon>
        <taxon>Rhizopus</taxon>
    </lineage>
</organism>
<evidence type="ECO:0000313" key="2">
    <source>
        <dbReference type="Proteomes" id="UP000242381"/>
    </source>
</evidence>
<dbReference type="EMBL" id="KV921615">
    <property type="protein sequence ID" value="ORE12712.1"/>
    <property type="molecule type" value="Genomic_DNA"/>
</dbReference>
<name>A0A1X0RL00_RHIZD</name>